<keyword evidence="2" id="KW-1185">Reference proteome</keyword>
<accession>A0A8H4A765</accession>
<organism evidence="1 2">
    <name type="scientific">Gigaspora margarita</name>
    <dbReference type="NCBI Taxonomy" id="4874"/>
    <lineage>
        <taxon>Eukaryota</taxon>
        <taxon>Fungi</taxon>
        <taxon>Fungi incertae sedis</taxon>
        <taxon>Mucoromycota</taxon>
        <taxon>Glomeromycotina</taxon>
        <taxon>Glomeromycetes</taxon>
        <taxon>Diversisporales</taxon>
        <taxon>Gigasporaceae</taxon>
        <taxon>Gigaspora</taxon>
    </lineage>
</organism>
<evidence type="ECO:0000313" key="1">
    <source>
        <dbReference type="EMBL" id="KAF0433608.1"/>
    </source>
</evidence>
<dbReference type="Proteomes" id="UP000439903">
    <property type="component" value="Unassembled WGS sequence"/>
</dbReference>
<protein>
    <submittedName>
        <fullName evidence="1">Uncharacterized protein</fullName>
    </submittedName>
</protein>
<dbReference type="AlphaFoldDB" id="A0A8H4A765"/>
<reference evidence="1 2" key="1">
    <citation type="journal article" date="2019" name="Environ. Microbiol.">
        <title>At the nexus of three kingdoms: the genome of the mycorrhizal fungus Gigaspora margarita provides insights into plant, endobacterial and fungal interactions.</title>
        <authorList>
            <person name="Venice F."/>
            <person name="Ghignone S."/>
            <person name="Salvioli di Fossalunga A."/>
            <person name="Amselem J."/>
            <person name="Novero M."/>
            <person name="Xianan X."/>
            <person name="Sedzielewska Toro K."/>
            <person name="Morin E."/>
            <person name="Lipzen A."/>
            <person name="Grigoriev I.V."/>
            <person name="Henrissat B."/>
            <person name="Martin F.M."/>
            <person name="Bonfante P."/>
        </authorList>
    </citation>
    <scope>NUCLEOTIDE SEQUENCE [LARGE SCALE GENOMIC DNA]</scope>
    <source>
        <strain evidence="1 2">BEG34</strain>
    </source>
</reference>
<proteinExistence type="predicted"/>
<dbReference type="EMBL" id="WTPW01001468">
    <property type="protein sequence ID" value="KAF0433608.1"/>
    <property type="molecule type" value="Genomic_DNA"/>
</dbReference>
<gene>
    <name evidence="1" type="ORF">F8M41_005017</name>
</gene>
<sequence>MQDHYHKTTTKELYKTITKEPYKAGLAMEPMELNSCVNGAQKTSIHWLHSELHWLHSQLHWAPLSSIANPDTRLLLKNYAKLLPKKHTRLLLKKCTRPLRRVTKIR</sequence>
<name>A0A8H4A765_GIGMA</name>
<comment type="caution">
    <text evidence="1">The sequence shown here is derived from an EMBL/GenBank/DDBJ whole genome shotgun (WGS) entry which is preliminary data.</text>
</comment>
<evidence type="ECO:0000313" key="2">
    <source>
        <dbReference type="Proteomes" id="UP000439903"/>
    </source>
</evidence>